<feature type="transmembrane region" description="Helical" evidence="1">
    <location>
        <begin position="6"/>
        <end position="26"/>
    </location>
</feature>
<keyword evidence="1" id="KW-0472">Membrane</keyword>
<reference evidence="2 3" key="1">
    <citation type="submission" date="2020-03" db="EMBL/GenBank/DDBJ databases">
        <title>WGS of the type strain of Planosporangium spp.</title>
        <authorList>
            <person name="Thawai C."/>
        </authorList>
    </citation>
    <scope>NUCLEOTIDE SEQUENCE [LARGE SCALE GENOMIC DNA]</scope>
    <source>
        <strain evidence="2 3">TBRC 5610</strain>
    </source>
</reference>
<dbReference type="EMBL" id="JAATVY010000003">
    <property type="protein sequence ID" value="NJC69526.1"/>
    <property type="molecule type" value="Genomic_DNA"/>
</dbReference>
<keyword evidence="1" id="KW-0812">Transmembrane</keyword>
<evidence type="ECO:0008006" key="4">
    <source>
        <dbReference type="Google" id="ProtNLM"/>
    </source>
</evidence>
<protein>
    <recommendedName>
        <fullName evidence="4">Integral membrane protein</fullName>
    </recommendedName>
</protein>
<accession>A0ABX0XU41</accession>
<organism evidence="2 3">
    <name type="scientific">Planosporangium thailandense</name>
    <dbReference type="NCBI Taxonomy" id="765197"/>
    <lineage>
        <taxon>Bacteria</taxon>
        <taxon>Bacillati</taxon>
        <taxon>Actinomycetota</taxon>
        <taxon>Actinomycetes</taxon>
        <taxon>Micromonosporales</taxon>
        <taxon>Micromonosporaceae</taxon>
        <taxon>Planosporangium</taxon>
    </lineage>
</organism>
<evidence type="ECO:0000313" key="3">
    <source>
        <dbReference type="Proteomes" id="UP000722989"/>
    </source>
</evidence>
<feature type="transmembrane region" description="Helical" evidence="1">
    <location>
        <begin position="73"/>
        <end position="95"/>
    </location>
</feature>
<evidence type="ECO:0000313" key="2">
    <source>
        <dbReference type="EMBL" id="NJC69526.1"/>
    </source>
</evidence>
<comment type="caution">
    <text evidence="2">The sequence shown here is derived from an EMBL/GenBank/DDBJ whole genome shotgun (WGS) entry which is preliminary data.</text>
</comment>
<dbReference type="Proteomes" id="UP000722989">
    <property type="component" value="Unassembled WGS sequence"/>
</dbReference>
<evidence type="ECO:0000256" key="1">
    <source>
        <dbReference type="SAM" id="Phobius"/>
    </source>
</evidence>
<gene>
    <name evidence="2" type="ORF">HC031_07295</name>
</gene>
<sequence>MNAGALYAFLCAPFGALLVAAMPFPLRLEPTAGVGRAMWFWTGFVWLGTFVVGAAAFTAWWAGPGRWWGTFHVSHLFLPLWVLTPGLAVAVVRLTRRIKVLARTRNTTS</sequence>
<name>A0ABX0XU41_9ACTN</name>
<keyword evidence="1" id="KW-1133">Transmembrane helix</keyword>
<keyword evidence="3" id="KW-1185">Reference proteome</keyword>
<feature type="transmembrane region" description="Helical" evidence="1">
    <location>
        <begin position="38"/>
        <end position="61"/>
    </location>
</feature>
<proteinExistence type="predicted"/>
<dbReference type="RefSeq" id="WP_167924378.1">
    <property type="nucleotide sequence ID" value="NZ_JAATVY010000003.1"/>
</dbReference>